<name>A0A7S2WET0_9STRA</name>
<keyword evidence="1" id="KW-0472">Membrane</keyword>
<gene>
    <name evidence="2" type="ORF">RMAR1173_LOCUS8566</name>
</gene>
<keyword evidence="1" id="KW-1133">Transmembrane helix</keyword>
<evidence type="ECO:0000313" key="2">
    <source>
        <dbReference type="EMBL" id="CAD9682317.1"/>
    </source>
</evidence>
<sequence length="108" mass="10823">MEEGLALNTGDMEAEALAAAAGVAQMGGDGAAGEGVGMSAPGIMQRVMALFVVALPGTEATILASSLGVVVLLGLLTAAAWLRFRKSVSYIYSPAQPAPAGKESKKES</sequence>
<keyword evidence="1" id="KW-0812">Transmembrane</keyword>
<protein>
    <submittedName>
        <fullName evidence="2">Uncharacterized protein</fullName>
    </submittedName>
</protein>
<dbReference type="AlphaFoldDB" id="A0A7S2WET0"/>
<reference evidence="2" key="1">
    <citation type="submission" date="2021-01" db="EMBL/GenBank/DDBJ databases">
        <authorList>
            <person name="Corre E."/>
            <person name="Pelletier E."/>
            <person name="Niang G."/>
            <person name="Scheremetjew M."/>
            <person name="Finn R."/>
            <person name="Kale V."/>
            <person name="Holt S."/>
            <person name="Cochrane G."/>
            <person name="Meng A."/>
            <person name="Brown T."/>
            <person name="Cohen L."/>
        </authorList>
    </citation>
    <scope>NUCLEOTIDE SEQUENCE</scope>
    <source>
        <strain evidence="2">CCMP1243</strain>
    </source>
</reference>
<evidence type="ECO:0000256" key="1">
    <source>
        <dbReference type="SAM" id="Phobius"/>
    </source>
</evidence>
<proteinExistence type="predicted"/>
<dbReference type="EMBL" id="HBHJ01013133">
    <property type="protein sequence ID" value="CAD9682317.1"/>
    <property type="molecule type" value="Transcribed_RNA"/>
</dbReference>
<accession>A0A7S2WET0</accession>
<feature type="transmembrane region" description="Helical" evidence="1">
    <location>
        <begin position="60"/>
        <end position="82"/>
    </location>
</feature>
<organism evidence="2">
    <name type="scientific">Rhizochromulina marina</name>
    <dbReference type="NCBI Taxonomy" id="1034831"/>
    <lineage>
        <taxon>Eukaryota</taxon>
        <taxon>Sar</taxon>
        <taxon>Stramenopiles</taxon>
        <taxon>Ochrophyta</taxon>
        <taxon>Dictyochophyceae</taxon>
        <taxon>Rhizochromulinales</taxon>
        <taxon>Rhizochromulina</taxon>
    </lineage>
</organism>